<reference evidence="1 2" key="1">
    <citation type="submission" date="2015-01" db="EMBL/GenBank/DDBJ databases">
        <title>Evolution of Trichinella species and genotypes.</title>
        <authorList>
            <person name="Korhonen P.K."/>
            <person name="Edoardo P."/>
            <person name="Giuseppe L.R."/>
            <person name="Gasser R.B."/>
        </authorList>
    </citation>
    <scope>NUCLEOTIDE SEQUENCE [LARGE SCALE GENOMIC DNA]</scope>
    <source>
        <strain evidence="1">ISS141</strain>
    </source>
</reference>
<dbReference type="EMBL" id="JYDU01000062">
    <property type="protein sequence ID" value="KRX95040.1"/>
    <property type="molecule type" value="Genomic_DNA"/>
</dbReference>
<organism evidence="1 2">
    <name type="scientific">Trichinella pseudospiralis</name>
    <name type="common">Parasitic roundworm</name>
    <dbReference type="NCBI Taxonomy" id="6337"/>
    <lineage>
        <taxon>Eukaryota</taxon>
        <taxon>Metazoa</taxon>
        <taxon>Ecdysozoa</taxon>
        <taxon>Nematoda</taxon>
        <taxon>Enoplea</taxon>
        <taxon>Dorylaimia</taxon>
        <taxon>Trichinellida</taxon>
        <taxon>Trichinellidae</taxon>
        <taxon>Trichinella</taxon>
    </lineage>
</organism>
<protein>
    <submittedName>
        <fullName evidence="1">Uncharacterized protein</fullName>
    </submittedName>
</protein>
<dbReference type="Proteomes" id="UP000054815">
    <property type="component" value="Unassembled WGS sequence"/>
</dbReference>
<name>A0A0V0Y4W7_TRIPS</name>
<proteinExistence type="predicted"/>
<accession>A0A0V0Y4W7</accession>
<gene>
    <name evidence="1" type="ORF">T4E_6112</name>
</gene>
<evidence type="ECO:0000313" key="1">
    <source>
        <dbReference type="EMBL" id="KRX95040.1"/>
    </source>
</evidence>
<sequence>MNHNVPRKTDKVDQHPRIAPWLASIMKHKNWNSIVKFTNSNANINFQAESFCTGTIPFAWSIEVHGISA</sequence>
<dbReference type="AlphaFoldDB" id="A0A0V0Y4W7"/>
<evidence type="ECO:0000313" key="2">
    <source>
        <dbReference type="Proteomes" id="UP000054815"/>
    </source>
</evidence>
<comment type="caution">
    <text evidence="1">The sequence shown here is derived from an EMBL/GenBank/DDBJ whole genome shotgun (WGS) entry which is preliminary data.</text>
</comment>